<dbReference type="AlphaFoldDB" id="A0A8J2LJU6"/>
<evidence type="ECO:0000256" key="7">
    <source>
        <dbReference type="ARBA" id="ARBA00022723"/>
    </source>
</evidence>
<keyword evidence="12" id="KW-0503">Monooxygenase</keyword>
<dbReference type="FunFam" id="1.10.630.10:FF:000238">
    <property type="entry name" value="Cytochrome P450 2A6"/>
    <property type="match status" value="1"/>
</dbReference>
<dbReference type="InterPro" id="IPR050182">
    <property type="entry name" value="Cytochrome_P450_fam2"/>
</dbReference>
<dbReference type="InterPro" id="IPR017972">
    <property type="entry name" value="Cyt_P450_CS"/>
</dbReference>
<dbReference type="GO" id="GO:0020037">
    <property type="term" value="F:heme binding"/>
    <property type="evidence" value="ECO:0007669"/>
    <property type="project" value="InterPro"/>
</dbReference>
<keyword evidence="7" id="KW-0479">Metal-binding</keyword>
<keyword evidence="8" id="KW-0256">Endoplasmic reticulum</keyword>
<proteinExistence type="inferred from homology"/>
<evidence type="ECO:0000256" key="9">
    <source>
        <dbReference type="ARBA" id="ARBA00022848"/>
    </source>
</evidence>
<keyword evidence="6" id="KW-0349">Heme</keyword>
<keyword evidence="14" id="KW-0732">Signal</keyword>
<sequence>MDLITLILFALLLITVFLLIRPNPIGSPPVVSLGLVLKNGSHAIHGRFQEVLAGYQEIKKRYGSIVAYPLSGGFISTCVYISDYRRVKEAFKSSGCFGRPNHGFTFMYFNDQPRGLGLQDDESKWSEIRNFTFQKLKEHGVSKHALDVISSDEASILIGQISQSCNINKPILTDDLICVSMMNVLWRVIAGKRFNFDNAQALKVYNIISGFFTAADFKTMLLYFAIGILGNISTKLVLWVRFLEPLQVVREFLLNHTKSSKATFKAREVHTFTDAFLQKIHETTNPDSMFFDRVGEENLAATIGEILGVGAKSSSVTLQWIFLFLAAHPDKQALLQEEIDRVLGGRIPTFDDKKLMPCMLILDHKLVNEALKSSACFGRPYHGFSKYYFDEVRGLGFHNDENNWSEIRNFTFKKLKEHGTGKNAFDAISADEASHLVKNISENHLNKPVCTDDLVCIPMMNVLWRVISGKRFDLDDTEARAVYFSVGDIKTVIVAGLIPILGNISNKLLWWIRFLKPLQTIRNFFIRYTKSAKINFKEGETHTFTDSFLQKIHETSNPNSMFFGRTGEENLAATVGELLAVGGKSSSVTLQWILLYLAAHPEKQEILQKEIDTVLGGKLPTFDDKKLMPYTTAVIQESSRLNTLFPAGVPRLVSEDFQVGGFKIPKGTIIASLTIFIHNDPDIWGDPEVFRPERFLSPDGLSNVSYENFLPFGVGKRSCPGKYLAKHNLFIFVATIFQQFSVSLDPNTECINLCPKHVAPTLIPSPHKLIFCHRSTNC</sequence>
<keyword evidence="16" id="KW-1185">Reference proteome</keyword>
<protein>
    <recommendedName>
        <fullName evidence="17">Cytochrome P450</fullName>
    </recommendedName>
</protein>
<evidence type="ECO:0008006" key="17">
    <source>
        <dbReference type="Google" id="ProtNLM"/>
    </source>
</evidence>
<feature type="signal peptide" evidence="14">
    <location>
        <begin position="1"/>
        <end position="22"/>
    </location>
</feature>
<evidence type="ECO:0000256" key="11">
    <source>
        <dbReference type="ARBA" id="ARBA00023004"/>
    </source>
</evidence>
<comment type="subcellular location">
    <subcellularLocation>
        <location evidence="4">Endoplasmic reticulum membrane</location>
        <topology evidence="4">Peripheral membrane protein</topology>
    </subcellularLocation>
    <subcellularLocation>
        <location evidence="3">Microsome membrane</location>
        <topology evidence="3">Peripheral membrane protein</topology>
    </subcellularLocation>
</comment>
<evidence type="ECO:0000256" key="6">
    <source>
        <dbReference type="ARBA" id="ARBA00022617"/>
    </source>
</evidence>
<dbReference type="Pfam" id="PF00067">
    <property type="entry name" value="p450"/>
    <property type="match status" value="2"/>
</dbReference>
<evidence type="ECO:0000256" key="12">
    <source>
        <dbReference type="ARBA" id="ARBA00023033"/>
    </source>
</evidence>
<evidence type="ECO:0000256" key="4">
    <source>
        <dbReference type="ARBA" id="ARBA00004406"/>
    </source>
</evidence>
<evidence type="ECO:0000256" key="14">
    <source>
        <dbReference type="SAM" id="SignalP"/>
    </source>
</evidence>
<dbReference type="Proteomes" id="UP000708208">
    <property type="component" value="Unassembled WGS sequence"/>
</dbReference>
<evidence type="ECO:0000256" key="13">
    <source>
        <dbReference type="ARBA" id="ARBA00023136"/>
    </source>
</evidence>
<dbReference type="EMBL" id="CAJVCH010570409">
    <property type="protein sequence ID" value="CAG7834850.1"/>
    <property type="molecule type" value="Genomic_DNA"/>
</dbReference>
<evidence type="ECO:0000256" key="3">
    <source>
        <dbReference type="ARBA" id="ARBA00004174"/>
    </source>
</evidence>
<evidence type="ECO:0000256" key="1">
    <source>
        <dbReference type="ARBA" id="ARBA00001971"/>
    </source>
</evidence>
<dbReference type="GO" id="GO:0005506">
    <property type="term" value="F:iron ion binding"/>
    <property type="evidence" value="ECO:0007669"/>
    <property type="project" value="InterPro"/>
</dbReference>
<dbReference type="GO" id="GO:0016705">
    <property type="term" value="F:oxidoreductase activity, acting on paired donors, with incorporation or reduction of molecular oxygen"/>
    <property type="evidence" value="ECO:0007669"/>
    <property type="project" value="InterPro"/>
</dbReference>
<dbReference type="PANTHER" id="PTHR24300:SF417">
    <property type="entry name" value="CYTOCHROME P450 508B1-RELATED"/>
    <property type="match status" value="1"/>
</dbReference>
<feature type="chain" id="PRO_5035241943" description="Cytochrome P450" evidence="14">
    <location>
        <begin position="23"/>
        <end position="778"/>
    </location>
</feature>
<dbReference type="OrthoDB" id="6419025at2759"/>
<dbReference type="InterPro" id="IPR001128">
    <property type="entry name" value="Cyt_P450"/>
</dbReference>
<keyword evidence="9" id="KW-0492">Microsome</keyword>
<dbReference type="GO" id="GO:0004497">
    <property type="term" value="F:monooxygenase activity"/>
    <property type="evidence" value="ECO:0007669"/>
    <property type="project" value="UniProtKB-KW"/>
</dbReference>
<keyword evidence="10" id="KW-0560">Oxidoreductase</keyword>
<dbReference type="GO" id="GO:0005789">
    <property type="term" value="C:endoplasmic reticulum membrane"/>
    <property type="evidence" value="ECO:0007669"/>
    <property type="project" value="UniProtKB-SubCell"/>
</dbReference>
<evidence type="ECO:0000256" key="10">
    <source>
        <dbReference type="ARBA" id="ARBA00023002"/>
    </source>
</evidence>
<evidence type="ECO:0000256" key="2">
    <source>
        <dbReference type="ARBA" id="ARBA00003690"/>
    </source>
</evidence>
<gene>
    <name evidence="15" type="ORF">AFUS01_LOCUS44302</name>
</gene>
<name>A0A8J2LJU6_9HEXA</name>
<accession>A0A8J2LJU6</accession>
<comment type="function">
    <text evidence="2">May be involved in the metabolism of insect hormones and in the breakdown of synthetic insecticides.</text>
</comment>
<evidence type="ECO:0000313" key="16">
    <source>
        <dbReference type="Proteomes" id="UP000708208"/>
    </source>
</evidence>
<organism evidence="15 16">
    <name type="scientific">Allacma fusca</name>
    <dbReference type="NCBI Taxonomy" id="39272"/>
    <lineage>
        <taxon>Eukaryota</taxon>
        <taxon>Metazoa</taxon>
        <taxon>Ecdysozoa</taxon>
        <taxon>Arthropoda</taxon>
        <taxon>Hexapoda</taxon>
        <taxon>Collembola</taxon>
        <taxon>Symphypleona</taxon>
        <taxon>Sminthuridae</taxon>
        <taxon>Allacma</taxon>
    </lineage>
</organism>
<comment type="cofactor">
    <cofactor evidence="1">
        <name>heme</name>
        <dbReference type="ChEBI" id="CHEBI:30413"/>
    </cofactor>
</comment>
<reference evidence="15" key="1">
    <citation type="submission" date="2021-06" db="EMBL/GenBank/DDBJ databases">
        <authorList>
            <person name="Hodson N. C."/>
            <person name="Mongue J. A."/>
            <person name="Jaron S. K."/>
        </authorList>
    </citation>
    <scope>NUCLEOTIDE SEQUENCE</scope>
</reference>
<evidence type="ECO:0000256" key="5">
    <source>
        <dbReference type="ARBA" id="ARBA00010617"/>
    </source>
</evidence>
<comment type="caution">
    <text evidence="15">The sequence shown here is derived from an EMBL/GenBank/DDBJ whole genome shotgun (WGS) entry which is preliminary data.</text>
</comment>
<evidence type="ECO:0000313" key="15">
    <source>
        <dbReference type="EMBL" id="CAG7834850.1"/>
    </source>
</evidence>
<dbReference type="PROSITE" id="PS00086">
    <property type="entry name" value="CYTOCHROME_P450"/>
    <property type="match status" value="1"/>
</dbReference>
<evidence type="ECO:0000256" key="8">
    <source>
        <dbReference type="ARBA" id="ARBA00022824"/>
    </source>
</evidence>
<keyword evidence="11" id="KW-0408">Iron</keyword>
<comment type="similarity">
    <text evidence="5">Belongs to the cytochrome P450 family.</text>
</comment>
<dbReference type="PANTHER" id="PTHR24300">
    <property type="entry name" value="CYTOCHROME P450 508A4-RELATED"/>
    <property type="match status" value="1"/>
</dbReference>
<keyword evidence="13" id="KW-0472">Membrane</keyword>